<proteinExistence type="predicted"/>
<evidence type="ECO:0000313" key="3">
    <source>
        <dbReference type="EMBL" id="KAA1180286.1"/>
    </source>
</evidence>
<dbReference type="OrthoDB" id="8453806at2"/>
<feature type="region of interest" description="Disordered" evidence="1">
    <location>
        <begin position="33"/>
        <end position="62"/>
    </location>
</feature>
<gene>
    <name evidence="3" type="ORF">FP026_15725</name>
</gene>
<dbReference type="AlphaFoldDB" id="A0A5B0VZX7"/>
<sequence>MLERFVRVSRVALVGLAALQLMTSVASAQYYGGDDGYAPPPWQRDQGRDWNRPPRGWDRDRDRDWDRDRGCSRRELMRAARAEGFRRIDSIDSNGRRIVVRGWNDGGPDRMVFANRSGCPALN</sequence>
<organism evidence="3 4">
    <name type="scientific">Rhizobium tropici</name>
    <dbReference type="NCBI Taxonomy" id="398"/>
    <lineage>
        <taxon>Bacteria</taxon>
        <taxon>Pseudomonadati</taxon>
        <taxon>Pseudomonadota</taxon>
        <taxon>Alphaproteobacteria</taxon>
        <taxon>Hyphomicrobiales</taxon>
        <taxon>Rhizobiaceae</taxon>
        <taxon>Rhizobium/Agrobacterium group</taxon>
        <taxon>Rhizobium</taxon>
    </lineage>
</organism>
<evidence type="ECO:0000256" key="2">
    <source>
        <dbReference type="SAM" id="SignalP"/>
    </source>
</evidence>
<comment type="caution">
    <text evidence="3">The sequence shown here is derived from an EMBL/GenBank/DDBJ whole genome shotgun (WGS) entry which is preliminary data.</text>
</comment>
<feature type="compositionally biased region" description="Basic and acidic residues" evidence="1">
    <location>
        <begin position="45"/>
        <end position="62"/>
    </location>
</feature>
<evidence type="ECO:0000256" key="1">
    <source>
        <dbReference type="SAM" id="MobiDB-lite"/>
    </source>
</evidence>
<protein>
    <recommendedName>
        <fullName evidence="5">Antifreeze protein</fullName>
    </recommendedName>
</protein>
<accession>A0A5B0VZX7</accession>
<name>A0A5B0VZX7_RHITR</name>
<dbReference type="RefSeq" id="WP_149635540.1">
    <property type="nucleotide sequence ID" value="NZ_VNIP01000008.1"/>
</dbReference>
<evidence type="ECO:0000313" key="4">
    <source>
        <dbReference type="Proteomes" id="UP000323608"/>
    </source>
</evidence>
<feature type="chain" id="PRO_5022879218" description="Antifreeze protein" evidence="2">
    <location>
        <begin position="29"/>
        <end position="123"/>
    </location>
</feature>
<dbReference type="EMBL" id="VNIP01000008">
    <property type="protein sequence ID" value="KAA1180286.1"/>
    <property type="molecule type" value="Genomic_DNA"/>
</dbReference>
<reference evidence="3 4" key="1">
    <citation type="submission" date="2019-07" db="EMBL/GenBank/DDBJ databases">
        <title>The Draft Genome Sequence of Rhizobium tropici SARCC-755 Associated with Superior Nodulation on Pigeonpea (Cajanus cajan (L.) Millsp.).</title>
        <authorList>
            <person name="Bopape F.L."/>
            <person name="Hassen A.I."/>
            <person name="Swanevelder Z.H."/>
            <person name="Gwata E.T."/>
        </authorList>
    </citation>
    <scope>NUCLEOTIDE SEQUENCE [LARGE SCALE GENOMIC DNA]</scope>
    <source>
        <strain evidence="3 4">SARCC-755</strain>
    </source>
</reference>
<feature type="signal peptide" evidence="2">
    <location>
        <begin position="1"/>
        <end position="28"/>
    </location>
</feature>
<keyword evidence="2" id="KW-0732">Signal</keyword>
<evidence type="ECO:0008006" key="5">
    <source>
        <dbReference type="Google" id="ProtNLM"/>
    </source>
</evidence>
<dbReference type="Proteomes" id="UP000323608">
    <property type="component" value="Unassembled WGS sequence"/>
</dbReference>